<sequence>MNNLAIKLENVKFTYGTKALITIKTLAAYKNERIAIVGKNGSGKTTLLKLIHGIITPHEGTIKTYIKMTYIPQIEYDQLTVDTNTLDFELLSKFHVPDITMTHLSGGEKRKLLLTEGLSYYTEGLLLDEPTTHMDYKGINQLKSILNYHYGLVIFVSHDRDFINEIATQIWEIEDGQINVYLGNYDDYMQQKNEMLEAVKNENDKKQKERKRLQKSLEEKRKQAESIEKISKKQRKRHIKPNRLAASKQKDTVQKSIFKNAKNIEKRIENIGEDLTIGELPQIEFPTVKSLEMHKRFPIMGEDITLTINDKTIFNRLSFQFEKGEKIAIIGDNGTGKTSLLNYIIRNEEGMTISKNAKIKVYEQMGYILDDDQTLIKYLEEKSDYENSLIKTVLLNLGFSQLEINTKKMNELSGGEATKLSIAKLLLEPSNVLILDEPTNFMDVYTIEALENLLMSYKGTVIFTTHDQAFVDKVATQVWEIKNARLQRI</sequence>
<dbReference type="InterPro" id="IPR003439">
    <property type="entry name" value="ABC_transporter-like_ATP-bd"/>
</dbReference>
<accession>A0AAC9RV28</accession>
<dbReference type="Pfam" id="PF12848">
    <property type="entry name" value="ABC_tran_Xtn"/>
    <property type="match status" value="1"/>
</dbReference>
<evidence type="ECO:0000313" key="6">
    <source>
        <dbReference type="Proteomes" id="UP000242864"/>
    </source>
</evidence>
<dbReference type="CDD" id="cd03221">
    <property type="entry name" value="ABCF_EF-3"/>
    <property type="match status" value="2"/>
</dbReference>
<reference evidence="5 6" key="1">
    <citation type="submission" date="2017-04" db="EMBL/GenBank/DDBJ databases">
        <authorList>
            <person name="Veseli I.A."/>
            <person name="Tang C."/>
            <person name="Pombert J.-F."/>
        </authorList>
    </citation>
    <scope>NUCLEOTIDE SEQUENCE [LARGE SCALE GENOMIC DNA]</scope>
    <source>
        <strain evidence="5 6">ATCC 700373</strain>
    </source>
</reference>
<evidence type="ECO:0000313" key="5">
    <source>
        <dbReference type="EMBL" id="ARJ51357.1"/>
    </source>
</evidence>
<keyword evidence="1" id="KW-0547">Nucleotide-binding</keyword>
<dbReference type="KEGG" id="slz:B5P37_08555"/>
<protein>
    <recommendedName>
        <fullName evidence="4">ABC transporter domain-containing protein</fullName>
    </recommendedName>
</protein>
<dbReference type="SMART" id="SM00382">
    <property type="entry name" value="AAA"/>
    <property type="match status" value="2"/>
</dbReference>
<name>A0AAC9RV28_9STAP</name>
<feature type="compositionally biased region" description="Basic residues" evidence="3">
    <location>
        <begin position="232"/>
        <end position="241"/>
    </location>
</feature>
<dbReference type="PANTHER" id="PTHR42855">
    <property type="entry name" value="ABC TRANSPORTER ATP-BINDING SUBUNIT"/>
    <property type="match status" value="1"/>
</dbReference>
<dbReference type="Proteomes" id="UP000242864">
    <property type="component" value="Chromosome"/>
</dbReference>
<dbReference type="GO" id="GO:0016887">
    <property type="term" value="F:ATP hydrolysis activity"/>
    <property type="evidence" value="ECO:0007669"/>
    <property type="project" value="InterPro"/>
</dbReference>
<dbReference type="InterPro" id="IPR032781">
    <property type="entry name" value="ABC_tran_Xtn"/>
</dbReference>
<dbReference type="GO" id="GO:0005524">
    <property type="term" value="F:ATP binding"/>
    <property type="evidence" value="ECO:0007669"/>
    <property type="project" value="UniProtKB-KW"/>
</dbReference>
<dbReference type="InterPro" id="IPR017871">
    <property type="entry name" value="ABC_transporter-like_CS"/>
</dbReference>
<dbReference type="RefSeq" id="WP_085237826.1">
    <property type="nucleotide sequence ID" value="NZ_CP020773.1"/>
</dbReference>
<evidence type="ECO:0000259" key="4">
    <source>
        <dbReference type="PROSITE" id="PS50893"/>
    </source>
</evidence>
<dbReference type="PROSITE" id="PS50893">
    <property type="entry name" value="ABC_TRANSPORTER_2"/>
    <property type="match status" value="2"/>
</dbReference>
<feature type="domain" description="ABC transporter" evidence="4">
    <location>
        <begin position="6"/>
        <end position="200"/>
    </location>
</feature>
<evidence type="ECO:0000256" key="1">
    <source>
        <dbReference type="ARBA" id="ARBA00022741"/>
    </source>
</evidence>
<feature type="compositionally biased region" description="Basic and acidic residues" evidence="3">
    <location>
        <begin position="215"/>
        <end position="231"/>
    </location>
</feature>
<dbReference type="InterPro" id="IPR051309">
    <property type="entry name" value="ABCF_ATPase"/>
</dbReference>
<dbReference type="AlphaFoldDB" id="A0AAC9RV28"/>
<evidence type="ECO:0000256" key="3">
    <source>
        <dbReference type="SAM" id="MobiDB-lite"/>
    </source>
</evidence>
<dbReference type="EMBL" id="CP020773">
    <property type="protein sequence ID" value="ARJ51357.1"/>
    <property type="molecule type" value="Genomic_DNA"/>
</dbReference>
<dbReference type="Gene3D" id="3.40.50.300">
    <property type="entry name" value="P-loop containing nucleotide triphosphate hydrolases"/>
    <property type="match status" value="3"/>
</dbReference>
<organism evidence="5 6">
    <name type="scientific">Staphylococcus lutrae</name>
    <dbReference type="NCBI Taxonomy" id="155085"/>
    <lineage>
        <taxon>Bacteria</taxon>
        <taxon>Bacillati</taxon>
        <taxon>Bacillota</taxon>
        <taxon>Bacilli</taxon>
        <taxon>Bacillales</taxon>
        <taxon>Staphylococcaceae</taxon>
        <taxon>Staphylococcus</taxon>
    </lineage>
</organism>
<keyword evidence="6" id="KW-1185">Reference proteome</keyword>
<gene>
    <name evidence="5" type="ORF">B5P37_08555</name>
</gene>
<dbReference type="NCBIfam" id="NF000355">
    <property type="entry name" value="ribo_prot_ABC_F"/>
    <property type="match status" value="1"/>
</dbReference>
<proteinExistence type="predicted"/>
<keyword evidence="2" id="KW-0067">ATP-binding</keyword>
<dbReference type="Pfam" id="PF00005">
    <property type="entry name" value="ABC_tran"/>
    <property type="match status" value="2"/>
</dbReference>
<evidence type="ECO:0000256" key="2">
    <source>
        <dbReference type="ARBA" id="ARBA00022840"/>
    </source>
</evidence>
<feature type="domain" description="ABC transporter" evidence="4">
    <location>
        <begin position="299"/>
        <end position="489"/>
    </location>
</feature>
<dbReference type="PROSITE" id="PS00211">
    <property type="entry name" value="ABC_TRANSPORTER_1"/>
    <property type="match status" value="1"/>
</dbReference>
<feature type="region of interest" description="Disordered" evidence="3">
    <location>
        <begin position="214"/>
        <end position="246"/>
    </location>
</feature>
<dbReference type="PANTHER" id="PTHR42855:SF2">
    <property type="entry name" value="DRUG RESISTANCE ABC TRANSPORTER,ATP-BINDING PROTEIN"/>
    <property type="match status" value="1"/>
</dbReference>
<dbReference type="InterPro" id="IPR003593">
    <property type="entry name" value="AAA+_ATPase"/>
</dbReference>
<dbReference type="SUPFAM" id="SSF52540">
    <property type="entry name" value="P-loop containing nucleoside triphosphate hydrolases"/>
    <property type="match status" value="2"/>
</dbReference>
<dbReference type="InterPro" id="IPR027417">
    <property type="entry name" value="P-loop_NTPase"/>
</dbReference>